<dbReference type="InterPro" id="IPR014710">
    <property type="entry name" value="RmlC-like_jellyroll"/>
</dbReference>
<evidence type="ECO:0000259" key="4">
    <source>
        <dbReference type="PROSITE" id="PS50042"/>
    </source>
</evidence>
<dbReference type="AlphaFoldDB" id="A0A9Q3WGJ8"/>
<accession>A0A9Q3WGJ8</accession>
<evidence type="ECO:0000313" key="5">
    <source>
        <dbReference type="EMBL" id="MCE8535970.1"/>
    </source>
</evidence>
<dbReference type="PROSITE" id="PS50042">
    <property type="entry name" value="CNMP_BINDING_3"/>
    <property type="match status" value="1"/>
</dbReference>
<dbReference type="InterPro" id="IPR036388">
    <property type="entry name" value="WH-like_DNA-bd_sf"/>
</dbReference>
<proteinExistence type="predicted"/>
<dbReference type="GO" id="GO:0006355">
    <property type="term" value="P:regulation of DNA-templated transcription"/>
    <property type="evidence" value="ECO:0007669"/>
    <property type="project" value="InterPro"/>
</dbReference>
<organism evidence="5 6">
    <name type="scientific">Ruegeria pomeroyi</name>
    <dbReference type="NCBI Taxonomy" id="89184"/>
    <lineage>
        <taxon>Bacteria</taxon>
        <taxon>Pseudomonadati</taxon>
        <taxon>Pseudomonadota</taxon>
        <taxon>Alphaproteobacteria</taxon>
        <taxon>Rhodobacterales</taxon>
        <taxon>Roseobacteraceae</taxon>
        <taxon>Ruegeria</taxon>
    </lineage>
</organism>
<evidence type="ECO:0000313" key="6">
    <source>
        <dbReference type="Proteomes" id="UP000813672"/>
    </source>
</evidence>
<dbReference type="InterPro" id="IPR000595">
    <property type="entry name" value="cNMP-bd_dom"/>
</dbReference>
<name>A0A9Q3WGJ8_9RHOB</name>
<keyword evidence="1" id="KW-0805">Transcription regulation</keyword>
<dbReference type="SUPFAM" id="SSF46785">
    <property type="entry name" value="Winged helix' DNA-binding domain"/>
    <property type="match status" value="1"/>
</dbReference>
<dbReference type="Pfam" id="PF00027">
    <property type="entry name" value="cNMP_binding"/>
    <property type="match status" value="1"/>
</dbReference>
<feature type="domain" description="Cyclic nucleotide-binding" evidence="4">
    <location>
        <begin position="51"/>
        <end position="134"/>
    </location>
</feature>
<dbReference type="InterPro" id="IPR018490">
    <property type="entry name" value="cNMP-bd_dom_sf"/>
</dbReference>
<dbReference type="Gene3D" id="2.60.120.10">
    <property type="entry name" value="Jelly Rolls"/>
    <property type="match status" value="1"/>
</dbReference>
<dbReference type="InterPro" id="IPR012318">
    <property type="entry name" value="HTH_CRP"/>
</dbReference>
<dbReference type="InterPro" id="IPR036390">
    <property type="entry name" value="WH_DNA-bd_sf"/>
</dbReference>
<evidence type="ECO:0000256" key="3">
    <source>
        <dbReference type="ARBA" id="ARBA00023163"/>
    </source>
</evidence>
<reference evidence="5" key="1">
    <citation type="journal article" date="2021" name="Environ. Microbiol.">
        <title>Cryptic niche differentiation of novel sediment ecotypes of Rugeria pomeroyi correlates with nitrate respiration.</title>
        <authorList>
            <person name="Lin X."/>
            <person name="McNichol J."/>
            <person name="Chu X."/>
            <person name="Qian Y."/>
            <person name="Luo H."/>
        </authorList>
    </citation>
    <scope>NUCLEOTIDE SEQUENCE</scope>
    <source>
        <strain evidence="5">SZCCDBB064</strain>
    </source>
</reference>
<dbReference type="RefSeq" id="WP_234218025.1">
    <property type="nucleotide sequence ID" value="NZ_JAGQAF010000001.1"/>
</dbReference>
<dbReference type="Gene3D" id="1.10.10.10">
    <property type="entry name" value="Winged helix-like DNA-binding domain superfamily/Winged helix DNA-binding domain"/>
    <property type="match status" value="1"/>
</dbReference>
<evidence type="ECO:0000256" key="1">
    <source>
        <dbReference type="ARBA" id="ARBA00023015"/>
    </source>
</evidence>
<gene>
    <name evidence="5" type="ORF">KBY27_00710</name>
</gene>
<protein>
    <submittedName>
        <fullName evidence="5">Crp/Fnr family transcriptional regulator</fullName>
    </submittedName>
</protein>
<sequence>MPVDPALFGDSGWFAACPESLRDALVTRGQWRKYAPGERATGDVEAPQAGMFGVYQGTFDIKTPRADGELVTFHSLSRGHWIGDISILSEQNQLAVMEARVASEVLFVPAPVVLDIVTRTPAHYRDFYRLTRRNMNIAIEALIGLVASDADHKIAFRLLQLDRMNYVPGGWLDMSQNDLAEMLGLSIASVRRGLTELARANAIELGYARMRVHRAKLASWIETH</sequence>
<evidence type="ECO:0000256" key="2">
    <source>
        <dbReference type="ARBA" id="ARBA00023125"/>
    </source>
</evidence>
<dbReference type="SUPFAM" id="SSF51206">
    <property type="entry name" value="cAMP-binding domain-like"/>
    <property type="match status" value="1"/>
</dbReference>
<comment type="caution">
    <text evidence="5">The sequence shown here is derived from an EMBL/GenBank/DDBJ whole genome shotgun (WGS) entry which is preliminary data.</text>
</comment>
<keyword evidence="3" id="KW-0804">Transcription</keyword>
<dbReference type="GO" id="GO:0003677">
    <property type="term" value="F:DNA binding"/>
    <property type="evidence" value="ECO:0007669"/>
    <property type="project" value="UniProtKB-KW"/>
</dbReference>
<dbReference type="Pfam" id="PF13545">
    <property type="entry name" value="HTH_Crp_2"/>
    <property type="match status" value="1"/>
</dbReference>
<keyword evidence="2" id="KW-0238">DNA-binding</keyword>
<dbReference type="Proteomes" id="UP000813672">
    <property type="component" value="Unassembled WGS sequence"/>
</dbReference>
<dbReference type="SMART" id="SM00419">
    <property type="entry name" value="HTH_CRP"/>
    <property type="match status" value="1"/>
</dbReference>
<dbReference type="CDD" id="cd00038">
    <property type="entry name" value="CAP_ED"/>
    <property type="match status" value="1"/>
</dbReference>
<dbReference type="EMBL" id="JAGQAF010000001">
    <property type="protein sequence ID" value="MCE8535970.1"/>
    <property type="molecule type" value="Genomic_DNA"/>
</dbReference>